<organism evidence="1 2">
    <name type="scientific">Streptomyces polygonati</name>
    <dbReference type="NCBI Taxonomy" id="1617087"/>
    <lineage>
        <taxon>Bacteria</taxon>
        <taxon>Bacillati</taxon>
        <taxon>Actinomycetota</taxon>
        <taxon>Actinomycetes</taxon>
        <taxon>Kitasatosporales</taxon>
        <taxon>Streptomycetaceae</taxon>
        <taxon>Streptomyces</taxon>
    </lineage>
</organism>
<proteinExistence type="predicted"/>
<comment type="caution">
    <text evidence="1">The sequence shown here is derived from an EMBL/GenBank/DDBJ whole genome shotgun (WGS) entry which is preliminary data.</text>
</comment>
<sequence>MDRLTRGVREQLALGRLLPLGEAEDAVWITESAAVRALRRAVAGMSGVRLREVEVLPADPDEAEVPAVAPAGALPHLPVRVEAAFDAAADEPLPLTAQRLRDVLWEAAAEGVGLAVAAVDLRITGLLEDVPALPPGEVVEGVVLPEPEEIPPVGAPDAPAAVGAAAAAVLGVRRLTRRLAGLGPGVRVRDLPETAPMTRQVQVQIAVAAGHKPLVVARAVVAAVASAAAPGAPGPVEVAVVVTDVG</sequence>
<gene>
    <name evidence="1" type="ORF">ACFO3J_03380</name>
</gene>
<protein>
    <submittedName>
        <fullName evidence="1">Nucleopolyhedrovirus P10 family protein</fullName>
    </submittedName>
</protein>
<reference evidence="2" key="1">
    <citation type="journal article" date="2019" name="Int. J. Syst. Evol. Microbiol.">
        <title>The Global Catalogue of Microorganisms (GCM) 10K type strain sequencing project: providing services to taxonomists for standard genome sequencing and annotation.</title>
        <authorList>
            <consortium name="The Broad Institute Genomics Platform"/>
            <consortium name="The Broad Institute Genome Sequencing Center for Infectious Disease"/>
            <person name="Wu L."/>
            <person name="Ma J."/>
        </authorList>
    </citation>
    <scope>NUCLEOTIDE SEQUENCE [LARGE SCALE GENOMIC DNA]</scope>
    <source>
        <strain evidence="2">CGMCC 4.7237</strain>
    </source>
</reference>
<dbReference type="EMBL" id="JBHSBB010000003">
    <property type="protein sequence ID" value="MFC4030510.1"/>
    <property type="molecule type" value="Genomic_DNA"/>
</dbReference>
<evidence type="ECO:0000313" key="2">
    <source>
        <dbReference type="Proteomes" id="UP001595765"/>
    </source>
</evidence>
<evidence type="ECO:0000313" key="1">
    <source>
        <dbReference type="EMBL" id="MFC4030510.1"/>
    </source>
</evidence>
<dbReference type="Proteomes" id="UP001595765">
    <property type="component" value="Unassembled WGS sequence"/>
</dbReference>
<accession>A0ABV8HF11</accession>
<name>A0ABV8HF11_9ACTN</name>
<dbReference type="RefSeq" id="WP_386426047.1">
    <property type="nucleotide sequence ID" value="NZ_JBHSBB010000003.1"/>
</dbReference>
<keyword evidence="2" id="KW-1185">Reference proteome</keyword>